<dbReference type="OrthoDB" id="9812700at2"/>
<keyword evidence="3" id="KW-1185">Reference proteome</keyword>
<evidence type="ECO:0000313" key="2">
    <source>
        <dbReference type="EMBL" id="PLS01766.1"/>
    </source>
</evidence>
<accession>A0A2N5H8B8</accession>
<evidence type="ECO:0000256" key="1">
    <source>
        <dbReference type="SAM" id="MobiDB-lite"/>
    </source>
</evidence>
<feature type="compositionally biased region" description="Polar residues" evidence="1">
    <location>
        <begin position="45"/>
        <end position="62"/>
    </location>
</feature>
<dbReference type="InterPro" id="IPR032585">
    <property type="entry name" value="DUF4912"/>
</dbReference>
<dbReference type="AlphaFoldDB" id="A0A2N5H8B8"/>
<reference evidence="2 3" key="1">
    <citation type="submission" date="2017-11" db="EMBL/GenBank/DDBJ databases">
        <title>Comparitive Functional Genomics of Dry Heat Resistant strains isolated from the Viking Spacecraft.</title>
        <authorList>
            <person name="Seuylemezian A."/>
            <person name="Cooper K."/>
            <person name="Vaishampayan P."/>
        </authorList>
    </citation>
    <scope>NUCLEOTIDE SEQUENCE [LARGE SCALE GENOMIC DNA]</scope>
    <source>
        <strain evidence="2 3">V32-6</strain>
    </source>
</reference>
<gene>
    <name evidence="2" type="ORF">CVD27_24235</name>
</gene>
<dbReference type="EMBL" id="PGVE01000090">
    <property type="protein sequence ID" value="PLS01766.1"/>
    <property type="molecule type" value="Genomic_DNA"/>
</dbReference>
<dbReference type="Proteomes" id="UP000234950">
    <property type="component" value="Unassembled WGS sequence"/>
</dbReference>
<dbReference type="Pfam" id="PF16258">
    <property type="entry name" value="DUF4912"/>
    <property type="match status" value="1"/>
</dbReference>
<proteinExistence type="predicted"/>
<dbReference type="RefSeq" id="WP_101651224.1">
    <property type="nucleotide sequence ID" value="NZ_PGVE01000090.1"/>
</dbReference>
<protein>
    <submittedName>
        <fullName evidence="2">DUF4912 domain-containing protein</fullName>
    </submittedName>
</protein>
<evidence type="ECO:0000313" key="3">
    <source>
        <dbReference type="Proteomes" id="UP000234950"/>
    </source>
</evidence>
<name>A0A2N5H8B8_9BACI</name>
<comment type="caution">
    <text evidence="2">The sequence shown here is derived from an EMBL/GenBank/DDBJ whole genome shotgun (WGS) entry which is preliminary data.</text>
</comment>
<organism evidence="2 3">
    <name type="scientific">Neobacillus cucumis</name>
    <dbReference type="NCBI Taxonomy" id="1740721"/>
    <lineage>
        <taxon>Bacteria</taxon>
        <taxon>Bacillati</taxon>
        <taxon>Bacillota</taxon>
        <taxon>Bacilli</taxon>
        <taxon>Bacillales</taxon>
        <taxon>Bacillaceae</taxon>
        <taxon>Neobacillus</taxon>
    </lineage>
</organism>
<feature type="region of interest" description="Disordered" evidence="1">
    <location>
        <begin position="42"/>
        <end position="62"/>
    </location>
</feature>
<sequence>MIEEIIKLRGDGLSFRKIATELNTTVGKVQYRWNKWIEENDNDNEITGHTNRQSTKDTNSSDYSISPELIPLKGELKAKLVAPRKLILFWDVSELPKKIIERFFNRKFEELVTVFKIFDVTNILFNGKNAHHYNEITVPYQSGHWFVKGLAENRCYVAELGVYVYNNEFFPLYRSDSIQTPSLDIQSGGTYHQELLQFQRFEEESPKWMEHVSTYSYYVKSNSLEE</sequence>